<evidence type="ECO:0000256" key="1">
    <source>
        <dbReference type="ARBA" id="ARBA00004496"/>
    </source>
</evidence>
<evidence type="ECO:0000256" key="6">
    <source>
        <dbReference type="SAM" id="MobiDB-lite"/>
    </source>
</evidence>
<protein>
    <submittedName>
        <fullName evidence="8">DNA-binding transcriptional activator of copper-responsive regulon genes (Modular protein)</fullName>
    </submittedName>
</protein>
<dbReference type="InterPro" id="IPR015358">
    <property type="entry name" value="Tscrpt_reg_MerR_DNA-bd"/>
</dbReference>
<evidence type="ECO:0000256" key="4">
    <source>
        <dbReference type="ARBA" id="ARBA00023125"/>
    </source>
</evidence>
<dbReference type="PANTHER" id="PTHR30204">
    <property type="entry name" value="REDOX-CYCLING DRUG-SENSING TRANSCRIPTIONAL ACTIVATOR SOXR"/>
    <property type="match status" value="1"/>
</dbReference>
<dbReference type="AlphaFoldDB" id="A0A375CK80"/>
<dbReference type="InterPro" id="IPR011789">
    <property type="entry name" value="CueR"/>
</dbReference>
<accession>A0A375CK80</accession>
<feature type="compositionally biased region" description="Basic residues" evidence="6">
    <location>
        <begin position="198"/>
        <end position="207"/>
    </location>
</feature>
<evidence type="ECO:0000313" key="9">
    <source>
        <dbReference type="Proteomes" id="UP000256780"/>
    </source>
</evidence>
<dbReference type="CDD" id="cd01108">
    <property type="entry name" value="HTH_CueR"/>
    <property type="match status" value="1"/>
</dbReference>
<dbReference type="PROSITE" id="PS50937">
    <property type="entry name" value="HTH_MERR_2"/>
    <property type="match status" value="1"/>
</dbReference>
<dbReference type="SUPFAM" id="SSF46955">
    <property type="entry name" value="Putative DNA-binding domain"/>
    <property type="match status" value="1"/>
</dbReference>
<dbReference type="GO" id="GO:0003677">
    <property type="term" value="F:DNA binding"/>
    <property type="evidence" value="ECO:0007669"/>
    <property type="project" value="UniProtKB-KW"/>
</dbReference>
<comment type="subcellular location">
    <subcellularLocation>
        <location evidence="1">Cytoplasm</location>
    </subcellularLocation>
</comment>
<feature type="domain" description="HTH merR-type" evidence="7">
    <location>
        <begin position="68"/>
        <end position="134"/>
    </location>
</feature>
<proteinExistence type="predicted"/>
<dbReference type="PROSITE" id="PS00552">
    <property type="entry name" value="HTH_MERR_1"/>
    <property type="match status" value="1"/>
</dbReference>
<dbReference type="PANTHER" id="PTHR30204:SF94">
    <property type="entry name" value="HEAVY METAL-DEPENDENT TRANSCRIPTIONAL REGULATOR HI_0293-RELATED"/>
    <property type="match status" value="1"/>
</dbReference>
<dbReference type="GO" id="GO:0005507">
    <property type="term" value="F:copper ion binding"/>
    <property type="evidence" value="ECO:0007669"/>
    <property type="project" value="InterPro"/>
</dbReference>
<keyword evidence="5" id="KW-0804">Transcription</keyword>
<dbReference type="EMBL" id="OFSQ01000043">
    <property type="protein sequence ID" value="SOY74125.1"/>
    <property type="molecule type" value="Genomic_DNA"/>
</dbReference>
<organism evidence="8 9">
    <name type="scientific">Cupriavidus taiwanensis</name>
    <dbReference type="NCBI Taxonomy" id="164546"/>
    <lineage>
        <taxon>Bacteria</taxon>
        <taxon>Pseudomonadati</taxon>
        <taxon>Pseudomonadota</taxon>
        <taxon>Betaproteobacteria</taxon>
        <taxon>Burkholderiales</taxon>
        <taxon>Burkholderiaceae</taxon>
        <taxon>Cupriavidus</taxon>
    </lineage>
</organism>
<dbReference type="Proteomes" id="UP000256780">
    <property type="component" value="Unassembled WGS sequence"/>
</dbReference>
<dbReference type="GO" id="GO:0045893">
    <property type="term" value="P:positive regulation of DNA-templated transcription"/>
    <property type="evidence" value="ECO:0007669"/>
    <property type="project" value="InterPro"/>
</dbReference>
<evidence type="ECO:0000256" key="5">
    <source>
        <dbReference type="ARBA" id="ARBA00023163"/>
    </source>
</evidence>
<feature type="region of interest" description="Disordered" evidence="6">
    <location>
        <begin position="186"/>
        <end position="207"/>
    </location>
</feature>
<comment type="caution">
    <text evidence="8">The sequence shown here is derived from an EMBL/GenBank/DDBJ whole genome shotgun (WGS) entry which is preliminary data.</text>
</comment>
<keyword evidence="3" id="KW-0805">Transcription regulation</keyword>
<dbReference type="Pfam" id="PF00376">
    <property type="entry name" value="MerR"/>
    <property type="match status" value="1"/>
</dbReference>
<dbReference type="GO" id="GO:0003700">
    <property type="term" value="F:DNA-binding transcription factor activity"/>
    <property type="evidence" value="ECO:0007669"/>
    <property type="project" value="InterPro"/>
</dbReference>
<dbReference type="NCBIfam" id="TIGR02044">
    <property type="entry name" value="CueR"/>
    <property type="match status" value="1"/>
</dbReference>
<evidence type="ECO:0000256" key="2">
    <source>
        <dbReference type="ARBA" id="ARBA00022490"/>
    </source>
</evidence>
<dbReference type="InterPro" id="IPR009061">
    <property type="entry name" value="DNA-bd_dom_put_sf"/>
</dbReference>
<evidence type="ECO:0000313" key="8">
    <source>
        <dbReference type="EMBL" id="SOY74125.1"/>
    </source>
</evidence>
<dbReference type="PRINTS" id="PR00040">
    <property type="entry name" value="HTHMERR"/>
</dbReference>
<evidence type="ECO:0000259" key="7">
    <source>
        <dbReference type="PROSITE" id="PS50937"/>
    </source>
</evidence>
<sequence>MRVMQPDLSPRVFSQRGPSFRRIVSLTFPPGQGLSLSHRTLDAIHPAACSSCVSETTGIEGKEHIMNIGQAAGASGVSAKMIRYYESVGLVTSAARSAGNYRVYGQADIHTLRFIGRARAMGFSMAQIRELLGLWQNKRRASATVKAIAEQRIQELDARIASLSSMRDTLLYLSRHCEGDDRPECPILDEFSGEPPKHRAAVRATRQ</sequence>
<reference evidence="9" key="1">
    <citation type="submission" date="2018-01" db="EMBL/GenBank/DDBJ databases">
        <authorList>
            <person name="Gaut B.S."/>
            <person name="Morton B.R."/>
            <person name="Clegg M.T."/>
            <person name="Duvall M.R."/>
        </authorList>
    </citation>
    <scope>NUCLEOTIDE SEQUENCE [LARGE SCALE GENOMIC DNA]</scope>
</reference>
<dbReference type="Pfam" id="PF09278">
    <property type="entry name" value="MerR-DNA-bind"/>
    <property type="match status" value="1"/>
</dbReference>
<name>A0A375CK80_9BURK</name>
<dbReference type="Gene3D" id="1.10.1660.10">
    <property type="match status" value="1"/>
</dbReference>
<dbReference type="InterPro" id="IPR047057">
    <property type="entry name" value="MerR_fam"/>
</dbReference>
<keyword evidence="2" id="KW-0963">Cytoplasm</keyword>
<dbReference type="SMART" id="SM00422">
    <property type="entry name" value="HTH_MERR"/>
    <property type="match status" value="1"/>
</dbReference>
<evidence type="ECO:0000256" key="3">
    <source>
        <dbReference type="ARBA" id="ARBA00023015"/>
    </source>
</evidence>
<keyword evidence="4 8" id="KW-0238">DNA-binding</keyword>
<gene>
    <name evidence="8" type="ORF">CBM2587_U30009</name>
</gene>
<dbReference type="InterPro" id="IPR000551">
    <property type="entry name" value="MerR-type_HTH_dom"/>
</dbReference>
<dbReference type="GO" id="GO:0005737">
    <property type="term" value="C:cytoplasm"/>
    <property type="evidence" value="ECO:0007669"/>
    <property type="project" value="UniProtKB-SubCell"/>
</dbReference>